<dbReference type="InterPro" id="IPR058887">
    <property type="entry name" value="YuzI-like"/>
</dbReference>
<organism evidence="2 3">
    <name type="scientific">Rossellomorea pakistanensis</name>
    <dbReference type="NCBI Taxonomy" id="992288"/>
    <lineage>
        <taxon>Bacteria</taxon>
        <taxon>Bacillati</taxon>
        <taxon>Bacillota</taxon>
        <taxon>Bacilli</taxon>
        <taxon>Bacillales</taxon>
        <taxon>Bacillaceae</taxon>
        <taxon>Rossellomorea</taxon>
    </lineage>
</organism>
<dbReference type="Proteomes" id="UP001646157">
    <property type="component" value="Unassembled WGS sequence"/>
</dbReference>
<feature type="transmembrane region" description="Helical" evidence="1">
    <location>
        <begin position="54"/>
        <end position="79"/>
    </location>
</feature>
<keyword evidence="1" id="KW-1133">Transmembrane helix</keyword>
<dbReference type="EMBL" id="JAFBDZ010000003">
    <property type="protein sequence ID" value="MBM7586515.1"/>
    <property type="molecule type" value="Genomic_DNA"/>
</dbReference>
<name>A0ABS2NF80_9BACI</name>
<sequence>MIAVNILKILTLKAEGMMFRVFILLIGFGLAVSGGVSLIMYLNLLTTGMNYQEYFSFISTRVECYLLIVGMIFIAASVYTPKNQKHQ</sequence>
<accession>A0ABS2NF80</accession>
<gene>
    <name evidence="2" type="ORF">JOC86_003067</name>
</gene>
<dbReference type="Pfam" id="PF26135">
    <property type="entry name" value="YuzI"/>
    <property type="match status" value="1"/>
</dbReference>
<keyword evidence="1" id="KW-0472">Membrane</keyword>
<feature type="transmembrane region" description="Helical" evidence="1">
    <location>
        <begin position="21"/>
        <end position="42"/>
    </location>
</feature>
<evidence type="ECO:0000256" key="1">
    <source>
        <dbReference type="SAM" id="Phobius"/>
    </source>
</evidence>
<protein>
    <recommendedName>
        <fullName evidence="4">NADH dehydrogenase subunit 6</fullName>
    </recommendedName>
</protein>
<proteinExistence type="predicted"/>
<keyword evidence="1" id="KW-0812">Transmembrane</keyword>
<evidence type="ECO:0008006" key="4">
    <source>
        <dbReference type="Google" id="ProtNLM"/>
    </source>
</evidence>
<keyword evidence="3" id="KW-1185">Reference proteome</keyword>
<reference evidence="2 3" key="1">
    <citation type="submission" date="2021-01" db="EMBL/GenBank/DDBJ databases">
        <title>Genomic Encyclopedia of Type Strains, Phase IV (KMG-IV): sequencing the most valuable type-strain genomes for metagenomic binning, comparative biology and taxonomic classification.</title>
        <authorList>
            <person name="Goeker M."/>
        </authorList>
    </citation>
    <scope>NUCLEOTIDE SEQUENCE [LARGE SCALE GENOMIC DNA]</scope>
    <source>
        <strain evidence="2 3">DSM 24834</strain>
    </source>
</reference>
<evidence type="ECO:0000313" key="3">
    <source>
        <dbReference type="Proteomes" id="UP001646157"/>
    </source>
</evidence>
<comment type="caution">
    <text evidence="2">The sequence shown here is derived from an EMBL/GenBank/DDBJ whole genome shotgun (WGS) entry which is preliminary data.</text>
</comment>
<evidence type="ECO:0000313" key="2">
    <source>
        <dbReference type="EMBL" id="MBM7586515.1"/>
    </source>
</evidence>